<protein>
    <submittedName>
        <fullName evidence="1">Uncharacterized protein</fullName>
    </submittedName>
</protein>
<dbReference type="GeneID" id="36343319"/>
<dbReference type="AlphaFoldDB" id="W6U8G2"/>
<keyword evidence="2" id="KW-1185">Reference proteome</keyword>
<dbReference type="EMBL" id="APAU02000082">
    <property type="protein sequence ID" value="EUB57513.1"/>
    <property type="molecule type" value="Genomic_DNA"/>
</dbReference>
<sequence>MRIGCHDANGGVTTPLLPSVLFMYKEVKKCRKLDRLHLQIQHRLTWTSTMGQDLSQFDYHLILLITKPCF</sequence>
<proteinExistence type="predicted"/>
<gene>
    <name evidence="1" type="ORF">EGR_07604</name>
</gene>
<dbReference type="Proteomes" id="UP000019149">
    <property type="component" value="Unassembled WGS sequence"/>
</dbReference>
<reference evidence="1 2" key="1">
    <citation type="journal article" date="2013" name="Nat. Genet.">
        <title>The genome of the hydatid tapeworm Echinococcus granulosus.</title>
        <authorList>
            <person name="Zheng H."/>
            <person name="Zhang W."/>
            <person name="Zhang L."/>
            <person name="Zhang Z."/>
            <person name="Li J."/>
            <person name="Lu G."/>
            <person name="Zhu Y."/>
            <person name="Wang Y."/>
            <person name="Huang Y."/>
            <person name="Liu J."/>
            <person name="Kang H."/>
            <person name="Chen J."/>
            <person name="Wang L."/>
            <person name="Chen A."/>
            <person name="Yu S."/>
            <person name="Gao Z."/>
            <person name="Jin L."/>
            <person name="Gu W."/>
            <person name="Wang Z."/>
            <person name="Zhao L."/>
            <person name="Shi B."/>
            <person name="Wen H."/>
            <person name="Lin R."/>
            <person name="Jones M.K."/>
            <person name="Brejova B."/>
            <person name="Vinar T."/>
            <person name="Zhao G."/>
            <person name="McManus D.P."/>
            <person name="Chen Z."/>
            <person name="Zhou Y."/>
            <person name="Wang S."/>
        </authorList>
    </citation>
    <scope>NUCLEOTIDE SEQUENCE [LARGE SCALE GENOMIC DNA]</scope>
</reference>
<comment type="caution">
    <text evidence="1">The sequence shown here is derived from an EMBL/GenBank/DDBJ whole genome shotgun (WGS) entry which is preliminary data.</text>
</comment>
<accession>W6U8G2</accession>
<evidence type="ECO:0000313" key="1">
    <source>
        <dbReference type="EMBL" id="EUB57513.1"/>
    </source>
</evidence>
<evidence type="ECO:0000313" key="2">
    <source>
        <dbReference type="Proteomes" id="UP000019149"/>
    </source>
</evidence>
<dbReference type="RefSeq" id="XP_024348709.1">
    <property type="nucleotide sequence ID" value="XM_024496853.1"/>
</dbReference>
<dbReference type="CTD" id="36343319"/>
<name>W6U8G2_ECHGR</name>
<dbReference type="KEGG" id="egl:EGR_07604"/>
<organism evidence="1 2">
    <name type="scientific">Echinococcus granulosus</name>
    <name type="common">Hydatid tapeworm</name>
    <dbReference type="NCBI Taxonomy" id="6210"/>
    <lineage>
        <taxon>Eukaryota</taxon>
        <taxon>Metazoa</taxon>
        <taxon>Spiralia</taxon>
        <taxon>Lophotrochozoa</taxon>
        <taxon>Platyhelminthes</taxon>
        <taxon>Cestoda</taxon>
        <taxon>Eucestoda</taxon>
        <taxon>Cyclophyllidea</taxon>
        <taxon>Taeniidae</taxon>
        <taxon>Echinococcus</taxon>
        <taxon>Echinococcus granulosus group</taxon>
    </lineage>
</organism>